<protein>
    <submittedName>
        <fullName evidence="3">Uncharacterized protein</fullName>
    </submittedName>
</protein>
<accession>A0A815AUF3</accession>
<dbReference type="Gene3D" id="1.10.1040.10">
    <property type="entry name" value="N-(1-d-carboxylethyl)-l-norvaline Dehydrogenase, domain 2"/>
    <property type="match status" value="1"/>
</dbReference>
<evidence type="ECO:0000259" key="1">
    <source>
        <dbReference type="Pfam" id="PF00725"/>
    </source>
</evidence>
<dbReference type="Pfam" id="PF00725">
    <property type="entry name" value="3HCDH"/>
    <property type="match status" value="1"/>
</dbReference>
<dbReference type="GO" id="GO:0005634">
    <property type="term" value="C:nucleus"/>
    <property type="evidence" value="ECO:0007669"/>
    <property type="project" value="InterPro"/>
</dbReference>
<feature type="domain" description="3-hydroxyacyl-CoA dehydrogenase C-terminal" evidence="1">
    <location>
        <begin position="12"/>
        <end position="83"/>
    </location>
</feature>
<evidence type="ECO:0000259" key="2">
    <source>
        <dbReference type="Pfam" id="PF08925"/>
    </source>
</evidence>
<comment type="caution">
    <text evidence="3">The sequence shown here is derived from an EMBL/GenBank/DDBJ whole genome shotgun (WGS) entry which is preliminary data.</text>
</comment>
<dbReference type="GO" id="GO:0006631">
    <property type="term" value="P:fatty acid metabolic process"/>
    <property type="evidence" value="ECO:0007669"/>
    <property type="project" value="InterPro"/>
</dbReference>
<dbReference type="InterPro" id="IPR006108">
    <property type="entry name" value="3HC_DH_C"/>
</dbReference>
<gene>
    <name evidence="3" type="ORF">SEV965_LOCUS24260</name>
</gene>
<dbReference type="GO" id="GO:0016616">
    <property type="term" value="F:oxidoreductase activity, acting on the CH-OH group of donors, NAD or NADP as acceptor"/>
    <property type="evidence" value="ECO:0007669"/>
    <property type="project" value="InterPro"/>
</dbReference>
<dbReference type="EMBL" id="CAJNOU010001861">
    <property type="protein sequence ID" value="CAF1261387.1"/>
    <property type="molecule type" value="Genomic_DNA"/>
</dbReference>
<sequence length="320" mass="36930">MPPYKNDAEVVGFVVNRLQCGILSSSLQLVQDGIVEPDDINRAIIHELACRWSFMEPFQAIDLNALKEVIDCKVFIFFNRYGSSIQHVLIDMNFPTDWTQENVEKSNNYFHSKYPIDLAKHKQTYADRDYRIVHYPLSMPTNKGQARIQAIENELKQINKQIKIRLVPHNEANIIDFFAEPGNLAATNLGTNEIFCQLGKFSIVTKEDEPYQNFYQPKTCGQFQHILISSTNCAKSTILFEIDVKKRLTDECKEENNFISVIRYSLKQYSKEPMVLEGIFRIEKGIIKVHVMPDFLNEDLITGCLQSSLEKTYPLEKCNS</sequence>
<dbReference type="InterPro" id="IPR015021">
    <property type="entry name" value="C11orf54_DUF1907"/>
</dbReference>
<dbReference type="InterPro" id="IPR013328">
    <property type="entry name" value="6PGD_dom2"/>
</dbReference>
<name>A0A815AUF3_9BILA</name>
<proteinExistence type="predicted"/>
<dbReference type="Pfam" id="PF08925">
    <property type="entry name" value="DUF1907"/>
    <property type="match status" value="1"/>
</dbReference>
<evidence type="ECO:0000313" key="4">
    <source>
        <dbReference type="Proteomes" id="UP000663889"/>
    </source>
</evidence>
<reference evidence="3" key="1">
    <citation type="submission" date="2021-02" db="EMBL/GenBank/DDBJ databases">
        <authorList>
            <person name="Nowell W R."/>
        </authorList>
    </citation>
    <scope>NUCLEOTIDE SEQUENCE</scope>
</reference>
<dbReference type="Proteomes" id="UP000663889">
    <property type="component" value="Unassembled WGS sequence"/>
</dbReference>
<organism evidence="3 4">
    <name type="scientific">Rotaria sordida</name>
    <dbReference type="NCBI Taxonomy" id="392033"/>
    <lineage>
        <taxon>Eukaryota</taxon>
        <taxon>Metazoa</taxon>
        <taxon>Spiralia</taxon>
        <taxon>Gnathifera</taxon>
        <taxon>Rotifera</taxon>
        <taxon>Eurotatoria</taxon>
        <taxon>Bdelloidea</taxon>
        <taxon>Philodinida</taxon>
        <taxon>Philodinidae</taxon>
        <taxon>Rotaria</taxon>
    </lineage>
</organism>
<evidence type="ECO:0000313" key="3">
    <source>
        <dbReference type="EMBL" id="CAF1261387.1"/>
    </source>
</evidence>
<dbReference type="SUPFAM" id="SSF117856">
    <property type="entry name" value="AF0104/ALDC/Ptd012-like"/>
    <property type="match status" value="1"/>
</dbReference>
<feature type="domain" description="DUF1907" evidence="2">
    <location>
        <begin position="239"/>
        <end position="297"/>
    </location>
</feature>
<dbReference type="AlphaFoldDB" id="A0A815AUF3"/>